<dbReference type="InterPro" id="IPR025576">
    <property type="entry name" value="YwiC"/>
</dbReference>
<dbReference type="Proteomes" id="UP000608071">
    <property type="component" value="Unassembled WGS sequence"/>
</dbReference>
<feature type="transmembrane region" description="Helical" evidence="1">
    <location>
        <begin position="115"/>
        <end position="136"/>
    </location>
</feature>
<sequence>MKQNKLVIPHEHGGWAMISVPFLFGVMAGTPRFSHILLFIAWLFLYLASYPLLQAIKRKKQRTHLLKYAVIYGVIAIAALLYPLIDKPQLFYFGIPFLILLSVNIWHVKQKAERAILNDFCAIVIFSLGGAASYLYGGGTWDAEMLTIVIYNLIYFMGTALFVKTIFRERGNSAWEKAAKIYHILILIIPFILSQPWMILPFIFPLVRTYLFSGKSMKPMKAGILEVIGALQFIMISWLVY</sequence>
<dbReference type="RefSeq" id="WP_191797468.1">
    <property type="nucleotide sequence ID" value="NZ_JACSQL010000001.1"/>
</dbReference>
<keyword evidence="1" id="KW-0472">Membrane</keyword>
<feature type="transmembrane region" description="Helical" evidence="1">
    <location>
        <begin position="148"/>
        <end position="167"/>
    </location>
</feature>
<comment type="caution">
    <text evidence="2">The sequence shown here is derived from an EMBL/GenBank/DDBJ whole genome shotgun (WGS) entry which is preliminary data.</text>
</comment>
<accession>A0ABR8ST81</accession>
<protein>
    <submittedName>
        <fullName evidence="2">YwiC-like family protein</fullName>
    </submittedName>
</protein>
<gene>
    <name evidence="2" type="ORF">H9647_01335</name>
</gene>
<dbReference type="Pfam" id="PF14256">
    <property type="entry name" value="YwiC"/>
    <property type="match status" value="1"/>
</dbReference>
<feature type="transmembrane region" description="Helical" evidence="1">
    <location>
        <begin position="220"/>
        <end position="240"/>
    </location>
</feature>
<feature type="transmembrane region" description="Helical" evidence="1">
    <location>
        <begin position="36"/>
        <end position="53"/>
    </location>
</feature>
<feature type="transmembrane region" description="Helical" evidence="1">
    <location>
        <begin position="12"/>
        <end position="30"/>
    </location>
</feature>
<feature type="transmembrane region" description="Helical" evidence="1">
    <location>
        <begin position="65"/>
        <end position="85"/>
    </location>
</feature>
<feature type="transmembrane region" description="Helical" evidence="1">
    <location>
        <begin position="91"/>
        <end position="108"/>
    </location>
</feature>
<feature type="transmembrane region" description="Helical" evidence="1">
    <location>
        <begin position="179"/>
        <end position="200"/>
    </location>
</feature>
<evidence type="ECO:0000256" key="1">
    <source>
        <dbReference type="SAM" id="Phobius"/>
    </source>
</evidence>
<dbReference type="EMBL" id="JACSQL010000001">
    <property type="protein sequence ID" value="MBD7966697.1"/>
    <property type="molecule type" value="Genomic_DNA"/>
</dbReference>
<reference evidence="2 3" key="1">
    <citation type="submission" date="2020-08" db="EMBL/GenBank/DDBJ databases">
        <title>A Genomic Blueprint of the Chicken Gut Microbiome.</title>
        <authorList>
            <person name="Gilroy R."/>
            <person name="Ravi A."/>
            <person name="Getino M."/>
            <person name="Pursley I."/>
            <person name="Horton D.L."/>
            <person name="Alikhan N.-F."/>
            <person name="Baker D."/>
            <person name="Gharbi K."/>
            <person name="Hall N."/>
            <person name="Watson M."/>
            <person name="Adriaenssens E.M."/>
            <person name="Foster-Nyarko E."/>
            <person name="Jarju S."/>
            <person name="Secka A."/>
            <person name="Antonio M."/>
            <person name="Oren A."/>
            <person name="Chaudhuri R."/>
            <person name="La Ragione R.M."/>
            <person name="Hildebrand F."/>
            <person name="Pallen M.J."/>
        </authorList>
    </citation>
    <scope>NUCLEOTIDE SEQUENCE [LARGE SCALE GENOMIC DNA]</scope>
    <source>
        <strain evidence="2 3">Sa2BVA9</strain>
    </source>
</reference>
<evidence type="ECO:0000313" key="3">
    <source>
        <dbReference type="Proteomes" id="UP000608071"/>
    </source>
</evidence>
<keyword evidence="1" id="KW-0812">Transmembrane</keyword>
<organism evidence="2 3">
    <name type="scientific">Paenibacillus gallinarum</name>
    <dbReference type="NCBI Taxonomy" id="2762232"/>
    <lineage>
        <taxon>Bacteria</taxon>
        <taxon>Bacillati</taxon>
        <taxon>Bacillota</taxon>
        <taxon>Bacilli</taxon>
        <taxon>Bacillales</taxon>
        <taxon>Paenibacillaceae</taxon>
        <taxon>Paenibacillus</taxon>
    </lineage>
</organism>
<proteinExistence type="predicted"/>
<name>A0ABR8ST81_9BACL</name>
<evidence type="ECO:0000313" key="2">
    <source>
        <dbReference type="EMBL" id="MBD7966697.1"/>
    </source>
</evidence>
<keyword evidence="3" id="KW-1185">Reference proteome</keyword>
<keyword evidence="1" id="KW-1133">Transmembrane helix</keyword>